<evidence type="ECO:0008006" key="4">
    <source>
        <dbReference type="Google" id="ProtNLM"/>
    </source>
</evidence>
<keyword evidence="1" id="KW-0472">Membrane</keyword>
<name>A0A2M9R3P2_9FLAO</name>
<evidence type="ECO:0000256" key="1">
    <source>
        <dbReference type="SAM" id="Phobius"/>
    </source>
</evidence>
<reference evidence="2 3" key="1">
    <citation type="submission" date="2017-06" db="EMBL/GenBank/DDBJ databases">
        <title>Description of Avrilella dinanensis gen. nov. sp. nov.</title>
        <authorList>
            <person name="Leyer C."/>
            <person name="Sassi M."/>
            <person name="Minet J."/>
            <person name="Kayal S."/>
            <person name="Cattoir V."/>
        </authorList>
    </citation>
    <scope>NUCLEOTIDE SEQUENCE [LARGE SCALE GENOMIC DNA]</scope>
    <source>
        <strain evidence="2 3">UR159</strain>
    </source>
</reference>
<feature type="transmembrane region" description="Helical" evidence="1">
    <location>
        <begin position="75"/>
        <end position="93"/>
    </location>
</feature>
<evidence type="ECO:0000313" key="3">
    <source>
        <dbReference type="Proteomes" id="UP000231960"/>
    </source>
</evidence>
<accession>A0A2M9R3P2</accession>
<proteinExistence type="predicted"/>
<gene>
    <name evidence="2" type="ORF">CDL10_02340</name>
</gene>
<keyword evidence="1" id="KW-1133">Transmembrane helix</keyword>
<evidence type="ECO:0000313" key="2">
    <source>
        <dbReference type="EMBL" id="PJR03477.1"/>
    </source>
</evidence>
<sequence>MNYLKILNIIFLIFSILLALGKIIKAIQTKMNMNIPIVPENFMINIISQDIAKVIIIFCVFLFQLKLYRAKKYLFSILLYIVVVLIYNTGYFFL</sequence>
<comment type="caution">
    <text evidence="2">The sequence shown here is derived from an EMBL/GenBank/DDBJ whole genome shotgun (WGS) entry which is preliminary data.</text>
</comment>
<dbReference type="EMBL" id="NIPO01000001">
    <property type="protein sequence ID" value="PJR03477.1"/>
    <property type="molecule type" value="Genomic_DNA"/>
</dbReference>
<keyword evidence="1" id="KW-0812">Transmembrane</keyword>
<organism evidence="2 3">
    <name type="scientific">Avrilella dinanensis</name>
    <dbReference type="NCBI Taxonomy" id="2008672"/>
    <lineage>
        <taxon>Bacteria</taxon>
        <taxon>Pseudomonadati</taxon>
        <taxon>Bacteroidota</taxon>
        <taxon>Flavobacteriia</taxon>
        <taxon>Flavobacteriales</taxon>
        <taxon>Flavobacteriaceae</taxon>
        <taxon>Avrilella</taxon>
    </lineage>
</organism>
<feature type="transmembrane region" description="Helical" evidence="1">
    <location>
        <begin position="42"/>
        <end position="63"/>
    </location>
</feature>
<dbReference type="Proteomes" id="UP000231960">
    <property type="component" value="Unassembled WGS sequence"/>
</dbReference>
<protein>
    <recommendedName>
        <fullName evidence="4">DUF5658 domain-containing protein</fullName>
    </recommendedName>
</protein>
<keyword evidence="3" id="KW-1185">Reference proteome</keyword>
<dbReference type="AlphaFoldDB" id="A0A2M9R3P2"/>